<name>A0A6B8VY75_9CORY</name>
<dbReference type="KEGG" id="ckw:CKALI_07040"/>
<evidence type="ECO:0000259" key="3">
    <source>
        <dbReference type="PROSITE" id="PS50234"/>
    </source>
</evidence>
<dbReference type="EMBL" id="CP046452">
    <property type="protein sequence ID" value="QGU02270.1"/>
    <property type="molecule type" value="Genomic_DNA"/>
</dbReference>
<comment type="similarity">
    <text evidence="1">Belongs to the Mg-chelatase subunits D/I family.</text>
</comment>
<dbReference type="PROSITE" id="PS50234">
    <property type="entry name" value="VWFA"/>
    <property type="match status" value="1"/>
</dbReference>
<dbReference type="InterPro" id="IPR002035">
    <property type="entry name" value="VWF_A"/>
</dbReference>
<dbReference type="Gene3D" id="3.40.50.410">
    <property type="entry name" value="von Willebrand factor, type A domain"/>
    <property type="match status" value="1"/>
</dbReference>
<accession>A0A6B8VY75</accession>
<dbReference type="Proteomes" id="UP000427071">
    <property type="component" value="Chromosome"/>
</dbReference>
<protein>
    <submittedName>
        <fullName evidence="4">Magnesium-chelatase 60 kDa subunit</fullName>
        <ecNumber evidence="4">6.6.1.1</ecNumber>
    </submittedName>
</protein>
<feature type="domain" description="VWFA" evidence="3">
    <location>
        <begin position="92"/>
        <end position="270"/>
    </location>
</feature>
<keyword evidence="5" id="KW-1185">Reference proteome</keyword>
<dbReference type="PANTHER" id="PTHR35023:SF1">
    <property type="entry name" value="MG-PROTOPORPHYRIN IX CHELATASE"/>
    <property type="match status" value="1"/>
</dbReference>
<evidence type="ECO:0000313" key="4">
    <source>
        <dbReference type="EMBL" id="QGU02270.1"/>
    </source>
</evidence>
<dbReference type="AlphaFoldDB" id="A0A6B8VY75"/>
<sequence>MERQVAPTPAPSFAPKLLRRRSNAAEGSPGRRSHALTSAGSTIRAVSGGHGLHLVGTLFAAAERGAHIDGASLDFRPADLRGQVRRGKRSNLIVFVVDASGSMAARDRLSSVTGAVLSLLSDAYQRRDKVAVISVRGAAPELLLPPTSSIDVAVRRLSNVATGGRTPLGEGLLMAHELTEREYRRDPGKEPILVVLSDGRATGSSGLAGAKQAAALIASRKIASSVVIDCEAGSRVRLGLASELAKQLEGVCVSLAELSADSVAGIIEAL</sequence>
<dbReference type="PANTHER" id="PTHR35023">
    <property type="entry name" value="CHELATASE-RELATED"/>
    <property type="match status" value="1"/>
</dbReference>
<dbReference type="InterPro" id="IPR036465">
    <property type="entry name" value="vWFA_dom_sf"/>
</dbReference>
<dbReference type="RefSeq" id="WP_156192603.1">
    <property type="nucleotide sequence ID" value="NZ_CP046452.1"/>
</dbReference>
<proteinExistence type="inferred from homology"/>
<organism evidence="4 5">
    <name type="scientific">Corynebacterium kalinowskii</name>
    <dbReference type="NCBI Taxonomy" id="2675216"/>
    <lineage>
        <taxon>Bacteria</taxon>
        <taxon>Bacillati</taxon>
        <taxon>Actinomycetota</taxon>
        <taxon>Actinomycetes</taxon>
        <taxon>Mycobacteriales</taxon>
        <taxon>Corynebacteriaceae</taxon>
        <taxon>Corynebacterium</taxon>
    </lineage>
</organism>
<dbReference type="SUPFAM" id="SSF53300">
    <property type="entry name" value="vWA-like"/>
    <property type="match status" value="1"/>
</dbReference>
<feature type="region of interest" description="Disordered" evidence="2">
    <location>
        <begin position="1"/>
        <end position="38"/>
    </location>
</feature>
<keyword evidence="4" id="KW-0436">Ligase</keyword>
<evidence type="ECO:0000313" key="5">
    <source>
        <dbReference type="Proteomes" id="UP000427071"/>
    </source>
</evidence>
<reference evidence="5" key="1">
    <citation type="submission" date="2019-11" db="EMBL/GenBank/DDBJ databases">
        <title>Complete genome sequence of Corynebacterium kalinowskii 1959, a novel Corynebacterium species isolated from soil of a small paddock in Vilsendorf, Germany.</title>
        <authorList>
            <person name="Schaffert L."/>
            <person name="Ruwe M."/>
            <person name="Milse J."/>
            <person name="Hanuschka K."/>
            <person name="Ortseifen V."/>
            <person name="Droste J."/>
            <person name="Brandt D."/>
            <person name="Schlueter L."/>
            <person name="Kutter Y."/>
            <person name="Vinke S."/>
            <person name="Viehoefer P."/>
            <person name="Jacob L."/>
            <person name="Luebke N.-C."/>
            <person name="Schulte-Berndt E."/>
            <person name="Hain C."/>
            <person name="Linder M."/>
            <person name="Schmidt P."/>
            <person name="Wollenschlaeger L."/>
            <person name="Luttermann T."/>
            <person name="Thieme E."/>
            <person name="Hassa J."/>
            <person name="Haak M."/>
            <person name="Wittchen M."/>
            <person name="Mentz A."/>
            <person name="Persicke M."/>
            <person name="Busche T."/>
            <person name="Ruckert C."/>
        </authorList>
    </citation>
    <scope>NUCLEOTIDE SEQUENCE [LARGE SCALE GENOMIC DNA]</scope>
    <source>
        <strain evidence="5">1959</strain>
    </source>
</reference>
<dbReference type="EC" id="6.6.1.1" evidence="4"/>
<dbReference type="GO" id="GO:0016851">
    <property type="term" value="F:magnesium chelatase activity"/>
    <property type="evidence" value="ECO:0007669"/>
    <property type="project" value="UniProtKB-EC"/>
</dbReference>
<evidence type="ECO:0000256" key="1">
    <source>
        <dbReference type="ARBA" id="ARBA00005799"/>
    </source>
</evidence>
<gene>
    <name evidence="4" type="primary">bchD</name>
    <name evidence="4" type="ORF">CKALI_07040</name>
</gene>
<dbReference type="CDD" id="cd01451">
    <property type="entry name" value="vWA_Magnesium_chelatase"/>
    <property type="match status" value="1"/>
</dbReference>
<evidence type="ECO:0000256" key="2">
    <source>
        <dbReference type="SAM" id="MobiDB-lite"/>
    </source>
</evidence>
<dbReference type="InterPro" id="IPR052989">
    <property type="entry name" value="Mg-chelatase_DI-like"/>
</dbReference>
<dbReference type="Pfam" id="PF13519">
    <property type="entry name" value="VWA_2"/>
    <property type="match status" value="1"/>
</dbReference>
<dbReference type="SMART" id="SM00327">
    <property type="entry name" value="VWA"/>
    <property type="match status" value="1"/>
</dbReference>
<dbReference type="InterPro" id="IPR041702">
    <property type="entry name" value="BchD/ChlD_VWA"/>
</dbReference>